<organism evidence="6 7">
    <name type="scientific">Peptostreptococcus russellii</name>
    <dbReference type="NCBI Taxonomy" id="215200"/>
    <lineage>
        <taxon>Bacteria</taxon>
        <taxon>Bacillati</taxon>
        <taxon>Bacillota</taxon>
        <taxon>Clostridia</taxon>
        <taxon>Peptostreptococcales</taxon>
        <taxon>Peptostreptococcaceae</taxon>
        <taxon>Peptostreptococcus</taxon>
    </lineage>
</organism>
<dbReference type="InterPro" id="IPR057661">
    <property type="entry name" value="RsdA/BaiN/AoA(So)_Rossmann"/>
</dbReference>
<dbReference type="InterPro" id="IPR004792">
    <property type="entry name" value="BaiN-like"/>
</dbReference>
<dbReference type="EMBL" id="FODF01000008">
    <property type="protein sequence ID" value="SEN68402.1"/>
    <property type="molecule type" value="Genomic_DNA"/>
</dbReference>
<reference evidence="6 7" key="1">
    <citation type="submission" date="2016-10" db="EMBL/GenBank/DDBJ databases">
        <authorList>
            <person name="de Groot N.N."/>
        </authorList>
    </citation>
    <scope>NUCLEOTIDE SEQUENCE [LARGE SCALE GENOMIC DNA]</scope>
    <source>
        <strain evidence="6 7">Calf135</strain>
    </source>
</reference>
<dbReference type="InterPro" id="IPR055178">
    <property type="entry name" value="RsdA/BaiN/AoA(So)-like_dom"/>
</dbReference>
<comment type="cofactor">
    <cofactor evidence="1">
        <name>FAD</name>
        <dbReference type="ChEBI" id="CHEBI:57692"/>
    </cofactor>
</comment>
<evidence type="ECO:0000259" key="5">
    <source>
        <dbReference type="Pfam" id="PF22780"/>
    </source>
</evidence>
<dbReference type="AlphaFoldDB" id="A0A1H8IJB3"/>
<gene>
    <name evidence="6" type="ORF">SAMN05216454_10837</name>
</gene>
<evidence type="ECO:0000256" key="1">
    <source>
        <dbReference type="ARBA" id="ARBA00001974"/>
    </source>
</evidence>
<dbReference type="InterPro" id="IPR036188">
    <property type="entry name" value="FAD/NAD-bd_sf"/>
</dbReference>
<dbReference type="NCBIfam" id="TIGR00275">
    <property type="entry name" value="aminoacetone oxidase family FAD-binding enzyme"/>
    <property type="match status" value="1"/>
</dbReference>
<dbReference type="Pfam" id="PF03486">
    <property type="entry name" value="HI0933_like"/>
    <property type="match status" value="1"/>
</dbReference>
<feature type="domain" description="RsdA/BaiN/AoA(So)-like insert" evidence="5">
    <location>
        <begin position="198"/>
        <end position="363"/>
    </location>
</feature>
<dbReference type="Gene3D" id="1.10.8.260">
    <property type="entry name" value="HI0933 insert domain-like"/>
    <property type="match status" value="1"/>
</dbReference>
<proteinExistence type="predicted"/>
<evidence type="ECO:0008006" key="8">
    <source>
        <dbReference type="Google" id="ProtNLM"/>
    </source>
</evidence>
<dbReference type="PRINTS" id="PR00368">
    <property type="entry name" value="FADPNR"/>
</dbReference>
<evidence type="ECO:0000259" key="4">
    <source>
        <dbReference type="Pfam" id="PF03486"/>
    </source>
</evidence>
<dbReference type="Gene3D" id="2.40.30.10">
    <property type="entry name" value="Translation factors"/>
    <property type="match status" value="1"/>
</dbReference>
<dbReference type="SUPFAM" id="SSF51905">
    <property type="entry name" value="FAD/NAD(P)-binding domain"/>
    <property type="match status" value="1"/>
</dbReference>
<dbReference type="Proteomes" id="UP000199512">
    <property type="component" value="Unassembled WGS sequence"/>
</dbReference>
<dbReference type="SUPFAM" id="SSF160996">
    <property type="entry name" value="HI0933 insert domain-like"/>
    <property type="match status" value="1"/>
</dbReference>
<protein>
    <recommendedName>
        <fullName evidence="8">Flavoprotein</fullName>
    </recommendedName>
</protein>
<keyword evidence="2" id="KW-0285">Flavoprotein</keyword>
<sequence length="418" mass="46826">MNEKFDILVIGGGPAGIMAALTAKRLNKDKKVCIVEASDRIGKKLRITGGGRCNFTNNKDISCFFENTVRNEKFLYSALYTFSNEDMKAFVKALGLEYIVENNNDDKIYLKSGNSMELIKALEKELEKNDVRVFLNSKVKNIEFEGNSKKIYLENSCLESEKIIISTGGKSYPQTGSDGSLFKILEKNSYKIVETVSALSPIEIREKFLREIAGISLEKIDIYIYEKYSKKKRAKKIINGDIIFTHKGIGGPAALKSSSYINRDLASFYIEADFIPNMDADEIYEQAKLYPKKTVFNNLKDILPNNFLKLVLKRAESLSESKFDFFEDQSANMSKKEIEYVVELLKKSKMTPKALCEIEKATVTSGGVSVSDIDSSTMESKIHKGVYFAGELIDVDALTGGYNLQIAFSTGYLAALNI</sequence>
<dbReference type="Pfam" id="PF22780">
    <property type="entry name" value="HI0933_like_1st"/>
    <property type="match status" value="1"/>
</dbReference>
<evidence type="ECO:0000313" key="6">
    <source>
        <dbReference type="EMBL" id="SEN68402.1"/>
    </source>
</evidence>
<dbReference type="PANTHER" id="PTHR42887">
    <property type="entry name" value="OS12G0638800 PROTEIN"/>
    <property type="match status" value="1"/>
</dbReference>
<keyword evidence="3" id="KW-0274">FAD</keyword>
<accession>A0A1H8IJB3</accession>
<dbReference type="STRING" id="215200.SAMN05216454_10837"/>
<dbReference type="InterPro" id="IPR023166">
    <property type="entry name" value="BaiN-like_dom_sf"/>
</dbReference>
<dbReference type="PRINTS" id="PR00411">
    <property type="entry name" value="PNDRDTASEI"/>
</dbReference>
<dbReference type="OrthoDB" id="9773233at2"/>
<feature type="domain" description="RsdA/BaiN/AoA(So)-like Rossmann fold-like" evidence="4">
    <location>
        <begin position="6"/>
        <end position="415"/>
    </location>
</feature>
<evidence type="ECO:0000313" key="7">
    <source>
        <dbReference type="Proteomes" id="UP000199512"/>
    </source>
</evidence>
<evidence type="ECO:0000256" key="2">
    <source>
        <dbReference type="ARBA" id="ARBA00022630"/>
    </source>
</evidence>
<name>A0A1H8IJB3_9FIRM</name>
<dbReference type="Gene3D" id="3.50.50.60">
    <property type="entry name" value="FAD/NAD(P)-binding domain"/>
    <property type="match status" value="1"/>
</dbReference>
<keyword evidence="7" id="KW-1185">Reference proteome</keyword>
<dbReference type="PANTHER" id="PTHR42887:SF2">
    <property type="entry name" value="OS12G0638800 PROTEIN"/>
    <property type="match status" value="1"/>
</dbReference>
<evidence type="ECO:0000256" key="3">
    <source>
        <dbReference type="ARBA" id="ARBA00022827"/>
    </source>
</evidence>
<dbReference type="RefSeq" id="WP_091975649.1">
    <property type="nucleotide sequence ID" value="NZ_FODF01000008.1"/>
</dbReference>